<protein>
    <submittedName>
        <fullName evidence="1">Uncharacterized protein</fullName>
    </submittedName>
</protein>
<dbReference type="Proteomes" id="UP000092445">
    <property type="component" value="Unassembled WGS sequence"/>
</dbReference>
<dbReference type="EnsemblMetazoa" id="GPAI008199-RA">
    <property type="protein sequence ID" value="GPAI008199-PA"/>
    <property type="gene ID" value="GPAI008199"/>
</dbReference>
<proteinExistence type="predicted"/>
<dbReference type="VEuPathDB" id="VectorBase:GPAI008199"/>
<reference evidence="2" key="1">
    <citation type="submission" date="2014-03" db="EMBL/GenBank/DDBJ databases">
        <authorList>
            <person name="Aksoy S."/>
            <person name="Warren W."/>
            <person name="Wilson R.K."/>
        </authorList>
    </citation>
    <scope>NUCLEOTIDE SEQUENCE [LARGE SCALE GENOMIC DNA]</scope>
    <source>
        <strain evidence="2">IAEA</strain>
    </source>
</reference>
<accession>A0A1A9ZA03</accession>
<dbReference type="AlphaFoldDB" id="A0A1A9ZA03"/>
<name>A0A1A9ZA03_GLOPL</name>
<evidence type="ECO:0000313" key="2">
    <source>
        <dbReference type="Proteomes" id="UP000092445"/>
    </source>
</evidence>
<evidence type="ECO:0000313" key="1">
    <source>
        <dbReference type="EnsemblMetazoa" id="GPAI008199-PA"/>
    </source>
</evidence>
<keyword evidence="2" id="KW-1185">Reference proteome</keyword>
<organism evidence="1 2">
    <name type="scientific">Glossina pallidipes</name>
    <name type="common">Tsetse fly</name>
    <dbReference type="NCBI Taxonomy" id="7398"/>
    <lineage>
        <taxon>Eukaryota</taxon>
        <taxon>Metazoa</taxon>
        <taxon>Ecdysozoa</taxon>
        <taxon>Arthropoda</taxon>
        <taxon>Hexapoda</taxon>
        <taxon>Insecta</taxon>
        <taxon>Pterygota</taxon>
        <taxon>Neoptera</taxon>
        <taxon>Endopterygota</taxon>
        <taxon>Diptera</taxon>
        <taxon>Brachycera</taxon>
        <taxon>Muscomorpha</taxon>
        <taxon>Hippoboscoidea</taxon>
        <taxon>Glossinidae</taxon>
        <taxon>Glossina</taxon>
    </lineage>
</organism>
<reference evidence="1" key="2">
    <citation type="submission" date="2020-05" db="UniProtKB">
        <authorList>
            <consortium name="EnsemblMetazoa"/>
        </authorList>
    </citation>
    <scope>IDENTIFICATION</scope>
    <source>
        <strain evidence="1">IAEA</strain>
    </source>
</reference>
<sequence>MLLNLLIRKLVECTPSEYQRALVRKSIRHRADQDCFELNFEEARVRVCIKFQRHKTPTLSRSLSFLEIVELHGGRGCDCTEILSEEWVDDRRDGYLEDLVELEILMDWATHKLMNI</sequence>